<evidence type="ECO:0000313" key="2">
    <source>
        <dbReference type="EMBL" id="CCH85634.1"/>
    </source>
</evidence>
<name>I4EQH1_MODI5</name>
<evidence type="ECO:0000259" key="1">
    <source>
        <dbReference type="Pfam" id="PF03235"/>
    </source>
</evidence>
<dbReference type="InterPro" id="IPR004919">
    <property type="entry name" value="GmrSD_N"/>
</dbReference>
<dbReference type="KEGG" id="mmar:MODMU_0162"/>
<dbReference type="PANTHER" id="PTHR37292">
    <property type="entry name" value="VNG6097C"/>
    <property type="match status" value="1"/>
</dbReference>
<proteinExistence type="predicted"/>
<dbReference type="HOGENOM" id="CLU_521585_0_0_11"/>
<dbReference type="OMA" id="WAGVEKQ"/>
<dbReference type="AlphaFoldDB" id="I4EQH1"/>
<dbReference type="STRING" id="477641.MODMU_0162"/>
<dbReference type="Proteomes" id="UP000006461">
    <property type="component" value="Chromosome"/>
</dbReference>
<sequence length="522" mass="58390">MLPDFQRDFKWTDKDVVALLATVLSGWPIGSLMLVEGPPSFFQVRSFEAAPAAEDARSVVFTVLDGQQRLTALYHSLYGKGDFRYALHLDKLGEATVDDLEDALQAHSIADWVRSFMRPVEQGEQRIVPMTALRSPADFFAWRDSVVATLPSSHRTEWVGSIDRLYRRLLSGVDRYTIPSIIVGSSIAAEAIARIFERVNQTGWKLSTFDLMVAKSFTTDFNLRRVWDASQVQYPRLAAFLEGDGLPVLHTIALREAKDLRQSAVLRLSGGDIRDRWSQACHAMDAAIAFLANRCGVARPEWLPYQNLMTVLGALAQDVDLDSIADELTSWFWFVAASGAYDVGSNTTAVRDYVQLRGDQPQEPRRDVTILVADAITSTPRRKQSFYKTFRCALVANGARDLITDQLIVSDRLGEGVLSRVWALSMFLRDHPGVSDGPRPSARTLSTVLSLSSPSFFARQVPQESGIVSLRHAHDGAGQMLETRTFNADDSNVDQLMRGRLREYVDFLERQGLRVVTLEEQE</sequence>
<dbReference type="EMBL" id="FO203431">
    <property type="protein sequence ID" value="CCH85634.1"/>
    <property type="molecule type" value="Genomic_DNA"/>
</dbReference>
<reference evidence="2 3" key="1">
    <citation type="journal article" date="2012" name="J. Bacteriol.">
        <title>Genome Sequence of Radiation-Resistant Modestobacter marinus Strain BC501, a Representative Actinobacterium That Thrives on Calcareous Stone Surfaces.</title>
        <authorList>
            <person name="Normand P."/>
            <person name="Gury J."/>
            <person name="Pujic P."/>
            <person name="Chouaia B."/>
            <person name="Crotti E."/>
            <person name="Brusetti L."/>
            <person name="Daffonchio D."/>
            <person name="Vacherie B."/>
            <person name="Barbe V."/>
            <person name="Medigue C."/>
            <person name="Calteau A."/>
            <person name="Ghodhbane-Gtari F."/>
            <person name="Essoussi I."/>
            <person name="Nouioui I."/>
            <person name="Abbassi-Ghozzi I."/>
            <person name="Gtari M."/>
        </authorList>
    </citation>
    <scope>NUCLEOTIDE SEQUENCE [LARGE SCALE GENOMIC DNA]</scope>
    <source>
        <strain evidence="3">BC 501</strain>
    </source>
</reference>
<keyword evidence="3" id="KW-1185">Reference proteome</keyword>
<accession>I4EQH1</accession>
<dbReference type="PANTHER" id="PTHR37292:SF2">
    <property type="entry name" value="DUF262 DOMAIN-CONTAINING PROTEIN"/>
    <property type="match status" value="1"/>
</dbReference>
<dbReference type="Pfam" id="PF03235">
    <property type="entry name" value="GmrSD_N"/>
    <property type="match status" value="1"/>
</dbReference>
<evidence type="ECO:0000313" key="3">
    <source>
        <dbReference type="Proteomes" id="UP000006461"/>
    </source>
</evidence>
<dbReference type="eggNOG" id="COG1479">
    <property type="taxonomic scope" value="Bacteria"/>
</dbReference>
<feature type="domain" description="GmrSD restriction endonucleases N-terminal" evidence="1">
    <location>
        <begin position="2"/>
        <end position="215"/>
    </location>
</feature>
<protein>
    <recommendedName>
        <fullName evidence="1">GmrSD restriction endonucleases N-terminal domain-containing protein</fullName>
    </recommendedName>
</protein>
<organism evidence="2 3">
    <name type="scientific">Modestobacter italicus (strain DSM 44449 / CECT 9708 / BC 501)</name>
    <dbReference type="NCBI Taxonomy" id="2732864"/>
    <lineage>
        <taxon>Bacteria</taxon>
        <taxon>Bacillati</taxon>
        <taxon>Actinomycetota</taxon>
        <taxon>Actinomycetes</taxon>
        <taxon>Geodermatophilales</taxon>
        <taxon>Geodermatophilaceae</taxon>
        <taxon>Modestobacter</taxon>
    </lineage>
</organism>
<gene>
    <name evidence="2" type="ordered locus">MODMU_0162</name>
</gene>